<name>A0ABW2CLR3_9ACTN</name>
<reference evidence="2" key="1">
    <citation type="journal article" date="2019" name="Int. J. Syst. Evol. Microbiol.">
        <title>The Global Catalogue of Microorganisms (GCM) 10K type strain sequencing project: providing services to taxonomists for standard genome sequencing and annotation.</title>
        <authorList>
            <consortium name="The Broad Institute Genomics Platform"/>
            <consortium name="The Broad Institute Genome Sequencing Center for Infectious Disease"/>
            <person name="Wu L."/>
            <person name="Ma J."/>
        </authorList>
    </citation>
    <scope>NUCLEOTIDE SEQUENCE [LARGE SCALE GENOMIC DNA]</scope>
    <source>
        <strain evidence="2">JCM 3369</strain>
    </source>
</reference>
<sequence length="85" mass="9354">MGHVLLADRVVLDFELAYGGVQVHRGSQNDAVHNQAEDAEPARFPRLVVVDEAQRLTGHALELPRHLHDDPDTRFGLLYVGGDGC</sequence>
<organism evidence="1 2">
    <name type="scientific">Actinomadura yumaensis</name>
    <dbReference type="NCBI Taxonomy" id="111807"/>
    <lineage>
        <taxon>Bacteria</taxon>
        <taxon>Bacillati</taxon>
        <taxon>Actinomycetota</taxon>
        <taxon>Actinomycetes</taxon>
        <taxon>Streptosporangiales</taxon>
        <taxon>Thermomonosporaceae</taxon>
        <taxon>Actinomadura</taxon>
    </lineage>
</organism>
<keyword evidence="2" id="KW-1185">Reference proteome</keyword>
<gene>
    <name evidence="1" type="ORF">ACFQKB_19050</name>
</gene>
<evidence type="ECO:0008006" key="3">
    <source>
        <dbReference type="Google" id="ProtNLM"/>
    </source>
</evidence>
<protein>
    <recommendedName>
        <fullName evidence="3">ATP-binding protein</fullName>
    </recommendedName>
</protein>
<evidence type="ECO:0000313" key="1">
    <source>
        <dbReference type="EMBL" id="MFC6881861.1"/>
    </source>
</evidence>
<comment type="caution">
    <text evidence="1">The sequence shown here is derived from an EMBL/GenBank/DDBJ whole genome shotgun (WGS) entry which is preliminary data.</text>
</comment>
<evidence type="ECO:0000313" key="2">
    <source>
        <dbReference type="Proteomes" id="UP001596380"/>
    </source>
</evidence>
<dbReference type="Proteomes" id="UP001596380">
    <property type="component" value="Unassembled WGS sequence"/>
</dbReference>
<dbReference type="EMBL" id="JBHSXS010000010">
    <property type="protein sequence ID" value="MFC6881861.1"/>
    <property type="molecule type" value="Genomic_DNA"/>
</dbReference>
<proteinExistence type="predicted"/>
<accession>A0ABW2CLR3</accession>